<keyword evidence="1" id="KW-0472">Membrane</keyword>
<name>A0A517QPT1_9PLAN</name>
<keyword evidence="3" id="KW-1185">Reference proteome</keyword>
<feature type="transmembrane region" description="Helical" evidence="1">
    <location>
        <begin position="50"/>
        <end position="74"/>
    </location>
</feature>
<dbReference type="EMBL" id="CP036267">
    <property type="protein sequence ID" value="QDT33635.1"/>
    <property type="molecule type" value="Genomic_DNA"/>
</dbReference>
<reference evidence="2 3" key="1">
    <citation type="submission" date="2019-02" db="EMBL/GenBank/DDBJ databases">
        <title>Deep-cultivation of Planctomycetes and their phenomic and genomic characterization uncovers novel biology.</title>
        <authorList>
            <person name="Wiegand S."/>
            <person name="Jogler M."/>
            <person name="Boedeker C."/>
            <person name="Pinto D."/>
            <person name="Vollmers J."/>
            <person name="Rivas-Marin E."/>
            <person name="Kohn T."/>
            <person name="Peeters S.H."/>
            <person name="Heuer A."/>
            <person name="Rast P."/>
            <person name="Oberbeckmann S."/>
            <person name="Bunk B."/>
            <person name="Jeske O."/>
            <person name="Meyerdierks A."/>
            <person name="Storesund J.E."/>
            <person name="Kallscheuer N."/>
            <person name="Luecker S."/>
            <person name="Lage O.M."/>
            <person name="Pohl T."/>
            <person name="Merkel B.J."/>
            <person name="Hornburger P."/>
            <person name="Mueller R.-W."/>
            <person name="Bruemmer F."/>
            <person name="Labrenz M."/>
            <person name="Spormann A.M."/>
            <person name="Op den Camp H."/>
            <person name="Overmann J."/>
            <person name="Amann R."/>
            <person name="Jetten M.S.M."/>
            <person name="Mascher T."/>
            <person name="Medema M.H."/>
            <person name="Devos D.P."/>
            <person name="Kaster A.-K."/>
            <person name="Ovreas L."/>
            <person name="Rohde M."/>
            <person name="Galperin M.Y."/>
            <person name="Jogler C."/>
        </authorList>
    </citation>
    <scope>NUCLEOTIDE SEQUENCE [LARGE SCALE GENOMIC DNA]</scope>
    <source>
        <strain evidence="2 3">Mal48</strain>
    </source>
</reference>
<dbReference type="Proteomes" id="UP000315724">
    <property type="component" value="Chromosome"/>
</dbReference>
<dbReference type="KEGG" id="tpol:Mal48_28890"/>
<keyword evidence="1" id="KW-1133">Transmembrane helix</keyword>
<proteinExistence type="predicted"/>
<gene>
    <name evidence="2" type="ORF">Mal48_28890</name>
</gene>
<dbReference type="RefSeq" id="WP_145200223.1">
    <property type="nucleotide sequence ID" value="NZ_CP036267.1"/>
</dbReference>
<organism evidence="2 3">
    <name type="scientific">Thalassoglobus polymorphus</name>
    <dbReference type="NCBI Taxonomy" id="2527994"/>
    <lineage>
        <taxon>Bacteria</taxon>
        <taxon>Pseudomonadati</taxon>
        <taxon>Planctomycetota</taxon>
        <taxon>Planctomycetia</taxon>
        <taxon>Planctomycetales</taxon>
        <taxon>Planctomycetaceae</taxon>
        <taxon>Thalassoglobus</taxon>
    </lineage>
</organism>
<evidence type="ECO:0000313" key="2">
    <source>
        <dbReference type="EMBL" id="QDT33635.1"/>
    </source>
</evidence>
<evidence type="ECO:0000313" key="3">
    <source>
        <dbReference type="Proteomes" id="UP000315724"/>
    </source>
</evidence>
<keyword evidence="1" id="KW-0812">Transmembrane</keyword>
<protein>
    <submittedName>
        <fullName evidence="2">Uncharacterized protein</fullName>
    </submittedName>
</protein>
<sequence>MHDESLDRILESLCQIQISLESLRVSVTSMNDVLGDHETRLRKIEVWKHNLTPVLAVLTFVLGAIFSVAVGKVIS</sequence>
<evidence type="ECO:0000256" key="1">
    <source>
        <dbReference type="SAM" id="Phobius"/>
    </source>
</evidence>
<dbReference type="OrthoDB" id="289329at2"/>
<accession>A0A517QPT1</accession>
<dbReference type="AlphaFoldDB" id="A0A517QPT1"/>